<comment type="subcellular location">
    <subcellularLocation>
        <location evidence="1">Membrane</location>
        <topology evidence="1">Single-pass membrane protein</topology>
    </subcellularLocation>
</comment>
<accession>A0A453HU11</accession>
<name>A0A453HU11_AEGTS</name>
<evidence type="ECO:0000313" key="4">
    <source>
        <dbReference type="Proteomes" id="UP000015105"/>
    </source>
</evidence>
<dbReference type="Pfam" id="PF12819">
    <property type="entry name" value="Malectin_like"/>
    <property type="match status" value="1"/>
</dbReference>
<keyword evidence="4" id="KW-1185">Reference proteome</keyword>
<dbReference type="GO" id="GO:0016020">
    <property type="term" value="C:membrane"/>
    <property type="evidence" value="ECO:0007669"/>
    <property type="project" value="UniProtKB-SubCell"/>
</dbReference>
<organism evidence="3 4">
    <name type="scientific">Aegilops tauschii subsp. strangulata</name>
    <name type="common">Goatgrass</name>
    <dbReference type="NCBI Taxonomy" id="200361"/>
    <lineage>
        <taxon>Eukaryota</taxon>
        <taxon>Viridiplantae</taxon>
        <taxon>Streptophyta</taxon>
        <taxon>Embryophyta</taxon>
        <taxon>Tracheophyta</taxon>
        <taxon>Spermatophyta</taxon>
        <taxon>Magnoliopsida</taxon>
        <taxon>Liliopsida</taxon>
        <taxon>Poales</taxon>
        <taxon>Poaceae</taxon>
        <taxon>BOP clade</taxon>
        <taxon>Pooideae</taxon>
        <taxon>Triticodae</taxon>
        <taxon>Triticeae</taxon>
        <taxon>Triticinae</taxon>
        <taxon>Aegilops</taxon>
    </lineage>
</organism>
<sequence length="62" mass="6704">IRRAPGGMLPRHSFISIDCGYTANQTYTDSRTGISYASDEGYTDAGLIHPVDKGNLQTDLAD</sequence>
<dbReference type="InterPro" id="IPR024788">
    <property type="entry name" value="Malectin-like_Carb-bd_dom"/>
</dbReference>
<dbReference type="EnsemblPlants" id="AET4Gv20303700.20">
    <property type="protein sequence ID" value="AET4Gv20303700.20"/>
    <property type="gene ID" value="AET4Gv20303700"/>
</dbReference>
<evidence type="ECO:0000256" key="1">
    <source>
        <dbReference type="ARBA" id="ARBA00004167"/>
    </source>
</evidence>
<protein>
    <recommendedName>
        <fullName evidence="2">Malectin-like domain-containing protein</fullName>
    </recommendedName>
</protein>
<dbReference type="Gramene" id="AET4Gv20303700.20">
    <property type="protein sequence ID" value="AET4Gv20303700.20"/>
    <property type="gene ID" value="AET4Gv20303700"/>
</dbReference>
<reference evidence="3" key="3">
    <citation type="journal article" date="2017" name="Nature">
        <title>Genome sequence of the progenitor of the wheat D genome Aegilops tauschii.</title>
        <authorList>
            <person name="Luo M.C."/>
            <person name="Gu Y.Q."/>
            <person name="Puiu D."/>
            <person name="Wang H."/>
            <person name="Twardziok S.O."/>
            <person name="Deal K.R."/>
            <person name="Huo N."/>
            <person name="Zhu T."/>
            <person name="Wang L."/>
            <person name="Wang Y."/>
            <person name="McGuire P.E."/>
            <person name="Liu S."/>
            <person name="Long H."/>
            <person name="Ramasamy R.K."/>
            <person name="Rodriguez J.C."/>
            <person name="Van S.L."/>
            <person name="Yuan L."/>
            <person name="Wang Z."/>
            <person name="Xia Z."/>
            <person name="Xiao L."/>
            <person name="Anderson O.D."/>
            <person name="Ouyang S."/>
            <person name="Liang Y."/>
            <person name="Zimin A.V."/>
            <person name="Pertea G."/>
            <person name="Qi P."/>
            <person name="Bennetzen J.L."/>
            <person name="Dai X."/>
            <person name="Dawson M.W."/>
            <person name="Muller H.G."/>
            <person name="Kugler K."/>
            <person name="Rivarola-Duarte L."/>
            <person name="Spannagl M."/>
            <person name="Mayer K.F.X."/>
            <person name="Lu F.H."/>
            <person name="Bevan M.W."/>
            <person name="Leroy P."/>
            <person name="Li P."/>
            <person name="You F.M."/>
            <person name="Sun Q."/>
            <person name="Liu Z."/>
            <person name="Lyons E."/>
            <person name="Wicker T."/>
            <person name="Salzberg S.L."/>
            <person name="Devos K.M."/>
            <person name="Dvorak J."/>
        </authorList>
    </citation>
    <scope>NUCLEOTIDE SEQUENCE [LARGE SCALE GENOMIC DNA]</scope>
    <source>
        <strain evidence="3">cv. AL8/78</strain>
    </source>
</reference>
<reference evidence="4" key="2">
    <citation type="journal article" date="2017" name="Nat. Plants">
        <title>The Aegilops tauschii genome reveals multiple impacts of transposons.</title>
        <authorList>
            <person name="Zhao G."/>
            <person name="Zou C."/>
            <person name="Li K."/>
            <person name="Wang K."/>
            <person name="Li T."/>
            <person name="Gao L."/>
            <person name="Zhang X."/>
            <person name="Wang H."/>
            <person name="Yang Z."/>
            <person name="Liu X."/>
            <person name="Jiang W."/>
            <person name="Mao L."/>
            <person name="Kong X."/>
            <person name="Jiao Y."/>
            <person name="Jia J."/>
        </authorList>
    </citation>
    <scope>NUCLEOTIDE SEQUENCE [LARGE SCALE GENOMIC DNA]</scope>
    <source>
        <strain evidence="4">cv. AL8/78</strain>
    </source>
</reference>
<evidence type="ECO:0000313" key="3">
    <source>
        <dbReference type="EnsemblPlants" id="AET4Gv20303700.20"/>
    </source>
</evidence>
<proteinExistence type="predicted"/>
<dbReference type="Proteomes" id="UP000015105">
    <property type="component" value="Chromosome 4D"/>
</dbReference>
<reference evidence="4" key="1">
    <citation type="journal article" date="2014" name="Science">
        <title>Ancient hybridizations among the ancestral genomes of bread wheat.</title>
        <authorList>
            <consortium name="International Wheat Genome Sequencing Consortium,"/>
            <person name="Marcussen T."/>
            <person name="Sandve S.R."/>
            <person name="Heier L."/>
            <person name="Spannagl M."/>
            <person name="Pfeifer M."/>
            <person name="Jakobsen K.S."/>
            <person name="Wulff B.B."/>
            <person name="Steuernagel B."/>
            <person name="Mayer K.F."/>
            <person name="Olsen O.A."/>
        </authorList>
    </citation>
    <scope>NUCLEOTIDE SEQUENCE [LARGE SCALE GENOMIC DNA]</scope>
    <source>
        <strain evidence="4">cv. AL8/78</strain>
    </source>
</reference>
<reference evidence="3" key="5">
    <citation type="journal article" date="2021" name="G3 (Bethesda)">
        <title>Aegilops tauschii genome assembly Aet v5.0 features greater sequence contiguity and improved annotation.</title>
        <authorList>
            <person name="Wang L."/>
            <person name="Zhu T."/>
            <person name="Rodriguez J.C."/>
            <person name="Deal K.R."/>
            <person name="Dubcovsky J."/>
            <person name="McGuire P.E."/>
            <person name="Lux T."/>
            <person name="Spannagl M."/>
            <person name="Mayer K.F.X."/>
            <person name="Baldrich P."/>
            <person name="Meyers B.C."/>
            <person name="Huo N."/>
            <person name="Gu Y.Q."/>
            <person name="Zhou H."/>
            <person name="Devos K.M."/>
            <person name="Bennetzen J.L."/>
            <person name="Unver T."/>
            <person name="Budak H."/>
            <person name="Gulick P.J."/>
            <person name="Galiba G."/>
            <person name="Kalapos B."/>
            <person name="Nelson D.R."/>
            <person name="Li P."/>
            <person name="You F.M."/>
            <person name="Luo M.C."/>
            <person name="Dvorak J."/>
        </authorList>
    </citation>
    <scope>NUCLEOTIDE SEQUENCE [LARGE SCALE GENOMIC DNA]</scope>
    <source>
        <strain evidence="3">cv. AL8/78</strain>
    </source>
</reference>
<reference evidence="3" key="4">
    <citation type="submission" date="2019-03" db="UniProtKB">
        <authorList>
            <consortium name="EnsemblPlants"/>
        </authorList>
    </citation>
    <scope>IDENTIFICATION</scope>
</reference>
<evidence type="ECO:0000259" key="2">
    <source>
        <dbReference type="Pfam" id="PF12819"/>
    </source>
</evidence>
<feature type="domain" description="Malectin-like" evidence="2">
    <location>
        <begin position="17"/>
        <end position="54"/>
    </location>
</feature>
<dbReference type="AlphaFoldDB" id="A0A453HU11"/>